<organism evidence="1 2">
    <name type="scientific">Pseudocercospora eumusae</name>
    <dbReference type="NCBI Taxonomy" id="321146"/>
    <lineage>
        <taxon>Eukaryota</taxon>
        <taxon>Fungi</taxon>
        <taxon>Dikarya</taxon>
        <taxon>Ascomycota</taxon>
        <taxon>Pezizomycotina</taxon>
        <taxon>Dothideomycetes</taxon>
        <taxon>Dothideomycetidae</taxon>
        <taxon>Mycosphaerellales</taxon>
        <taxon>Mycosphaerellaceae</taxon>
        <taxon>Pseudocercospora</taxon>
    </lineage>
</organism>
<dbReference type="Proteomes" id="UP000070133">
    <property type="component" value="Unassembled WGS sequence"/>
</dbReference>
<proteinExistence type="predicted"/>
<reference evidence="1 2" key="1">
    <citation type="submission" date="2015-07" db="EMBL/GenBank/DDBJ databases">
        <title>Comparative genomics of the Sigatoka disease complex on banana suggests a link between parallel evolutionary changes in Pseudocercospora fijiensis and Pseudocercospora eumusae and increased virulence on the banana host.</title>
        <authorList>
            <person name="Chang T.-C."/>
            <person name="Salvucci A."/>
            <person name="Crous P.W."/>
            <person name="Stergiopoulos I."/>
        </authorList>
    </citation>
    <scope>NUCLEOTIDE SEQUENCE [LARGE SCALE GENOMIC DNA]</scope>
    <source>
        <strain evidence="1 2">CBS 114824</strain>
    </source>
</reference>
<dbReference type="AlphaFoldDB" id="A0A139GZ14"/>
<sequence length="95" mass="10666">MTPNTKTTKRAIEAPTAARAFATIRLKPRDLRDCVIKGDQVENTANVETKCGHRRQCETVFHTKRRSIACENRLFGSSFSSRARSAALSQALKRM</sequence>
<protein>
    <submittedName>
        <fullName evidence="1">Uncharacterized protein</fullName>
    </submittedName>
</protein>
<dbReference type="EMBL" id="LFZN01000215">
    <property type="protein sequence ID" value="KXS95446.1"/>
    <property type="molecule type" value="Genomic_DNA"/>
</dbReference>
<dbReference type="OrthoDB" id="66881at2759"/>
<accession>A0A139GZ14</accession>
<comment type="caution">
    <text evidence="1">The sequence shown here is derived from an EMBL/GenBank/DDBJ whole genome shotgun (WGS) entry which is preliminary data.</text>
</comment>
<evidence type="ECO:0000313" key="2">
    <source>
        <dbReference type="Proteomes" id="UP000070133"/>
    </source>
</evidence>
<evidence type="ECO:0000313" key="1">
    <source>
        <dbReference type="EMBL" id="KXS95446.1"/>
    </source>
</evidence>
<name>A0A139GZ14_9PEZI</name>
<gene>
    <name evidence="1" type="ORF">AC578_4721</name>
</gene>
<keyword evidence="2" id="KW-1185">Reference proteome</keyword>